<dbReference type="SUPFAM" id="SSF55816">
    <property type="entry name" value="5'-nucleotidase (syn. UDP-sugar hydrolase), C-terminal domain"/>
    <property type="match status" value="1"/>
</dbReference>
<feature type="chain" id="PRO_5017105003" evidence="2">
    <location>
        <begin position="30"/>
        <end position="577"/>
    </location>
</feature>
<feature type="domain" description="Calcineurin-like phosphoesterase" evidence="3">
    <location>
        <begin position="53"/>
        <end position="300"/>
    </location>
</feature>
<keyword evidence="2" id="KW-0547">Nucleotide-binding</keyword>
<comment type="similarity">
    <text evidence="2">Belongs to the 5'-nucleotidase family.</text>
</comment>
<evidence type="ECO:0000313" key="6">
    <source>
        <dbReference type="Proteomes" id="UP000265768"/>
    </source>
</evidence>
<evidence type="ECO:0000256" key="2">
    <source>
        <dbReference type="RuleBase" id="RU362119"/>
    </source>
</evidence>
<dbReference type="InterPro" id="IPR008334">
    <property type="entry name" value="5'-Nucleotdase_C"/>
</dbReference>
<feature type="signal peptide" evidence="2">
    <location>
        <begin position="1"/>
        <end position="29"/>
    </location>
</feature>
<keyword evidence="2" id="KW-0378">Hydrolase</keyword>
<dbReference type="GO" id="GO:0008253">
    <property type="term" value="F:5'-nucleotidase activity"/>
    <property type="evidence" value="ECO:0007669"/>
    <property type="project" value="TreeGrafter"/>
</dbReference>
<organism evidence="5 6">
    <name type="scientific">Bailinhaonella thermotolerans</name>
    <dbReference type="NCBI Taxonomy" id="1070861"/>
    <lineage>
        <taxon>Bacteria</taxon>
        <taxon>Bacillati</taxon>
        <taxon>Actinomycetota</taxon>
        <taxon>Actinomycetes</taxon>
        <taxon>Streptosporangiales</taxon>
        <taxon>Streptosporangiaceae</taxon>
        <taxon>Bailinhaonella</taxon>
    </lineage>
</organism>
<evidence type="ECO:0000256" key="1">
    <source>
        <dbReference type="ARBA" id="ARBA00022729"/>
    </source>
</evidence>
<dbReference type="GO" id="GO:0030288">
    <property type="term" value="C:outer membrane-bounded periplasmic space"/>
    <property type="evidence" value="ECO:0007669"/>
    <property type="project" value="TreeGrafter"/>
</dbReference>
<proteinExistence type="inferred from homology"/>
<evidence type="ECO:0000259" key="4">
    <source>
        <dbReference type="Pfam" id="PF02872"/>
    </source>
</evidence>
<sequence>MTSRNIVRLLAAGAIAISGLGLASLPAGANPDRPIQPGQPSESLPFKREVPVRLLALNDFHGNLEPASGSGGEIVDEDGKTVKAGGAVYIAAHLKRLRDRNTLTVAQGDMIGGSPLISAAYHDEPSVEFLGRVGVTASAVGNHELDEGFAELQRIMKGGCHPVDGCSPEGKWKGAKYDYVAANILYKKNGKHAVAPFTIRKVNGVKVGLIGAVTQITPTIVTPSGVKDLKFTDEVEAVNRASAQLRRMGVRAQVVLVHEGDQIETGKSPDACSAKPGPGYRIATQSASEIDVILEGHSHNAYICQVKDPAGANRVYSQGGSNGRVITQVDLKVDRRTGDVVRSTVKADNHVVTQTIAPDPETEKFVAKWKAHVSEVGDKVIGKITATLDRKAGPSGETPLGNVIADAQLEATKAEGKAEIALMNAGGVRADLAYAQKNGEGDGNVTFGEAFDVQPFGNLMGVVTLTGADLKELLEQQFQTPKNRVMSPSANLSYTMTPSAAAGSRISDIKIDGKAVTPDQQIRVAANAFLLDGGDSFTAFTKGKDRWIGMPDLDAFTAYLKAHSPITPPATDRITVK</sequence>
<dbReference type="GO" id="GO:0009166">
    <property type="term" value="P:nucleotide catabolic process"/>
    <property type="evidence" value="ECO:0007669"/>
    <property type="project" value="InterPro"/>
</dbReference>
<dbReference type="GO" id="GO:0008768">
    <property type="term" value="F:UDP-sugar diphosphatase activity"/>
    <property type="evidence" value="ECO:0007669"/>
    <property type="project" value="TreeGrafter"/>
</dbReference>
<accession>A0A3A4AR57</accession>
<keyword evidence="1 2" id="KW-0732">Signal</keyword>
<dbReference type="GO" id="GO:0000166">
    <property type="term" value="F:nucleotide binding"/>
    <property type="evidence" value="ECO:0007669"/>
    <property type="project" value="UniProtKB-KW"/>
</dbReference>
<evidence type="ECO:0000313" key="5">
    <source>
        <dbReference type="EMBL" id="RJL30895.1"/>
    </source>
</evidence>
<comment type="caution">
    <text evidence="5">The sequence shown here is derived from an EMBL/GenBank/DDBJ whole genome shotgun (WGS) entry which is preliminary data.</text>
</comment>
<dbReference type="OrthoDB" id="1016457at2"/>
<dbReference type="Gene3D" id="3.90.780.10">
    <property type="entry name" value="5'-Nucleotidase, C-terminal domain"/>
    <property type="match status" value="1"/>
</dbReference>
<reference evidence="5 6" key="1">
    <citation type="submission" date="2018-09" db="EMBL/GenBank/DDBJ databases">
        <title>YIM 75507 draft genome.</title>
        <authorList>
            <person name="Tang S."/>
            <person name="Feng Y."/>
        </authorList>
    </citation>
    <scope>NUCLEOTIDE SEQUENCE [LARGE SCALE GENOMIC DNA]</scope>
    <source>
        <strain evidence="5 6">YIM 75507</strain>
    </source>
</reference>
<dbReference type="InterPro" id="IPR036907">
    <property type="entry name" value="5'-Nucleotdase_C_sf"/>
</dbReference>
<name>A0A3A4AR57_9ACTN</name>
<dbReference type="Pfam" id="PF02872">
    <property type="entry name" value="5_nucleotid_C"/>
    <property type="match status" value="1"/>
</dbReference>
<dbReference type="Proteomes" id="UP000265768">
    <property type="component" value="Unassembled WGS sequence"/>
</dbReference>
<dbReference type="RefSeq" id="WP_119928318.1">
    <property type="nucleotide sequence ID" value="NZ_QZEY01000008.1"/>
</dbReference>
<dbReference type="PANTHER" id="PTHR11575">
    <property type="entry name" value="5'-NUCLEOTIDASE-RELATED"/>
    <property type="match status" value="1"/>
</dbReference>
<dbReference type="SUPFAM" id="SSF56300">
    <property type="entry name" value="Metallo-dependent phosphatases"/>
    <property type="match status" value="1"/>
</dbReference>
<dbReference type="EMBL" id="QZEY01000008">
    <property type="protein sequence ID" value="RJL30895.1"/>
    <property type="molecule type" value="Genomic_DNA"/>
</dbReference>
<feature type="domain" description="5'-Nucleotidase C-terminal" evidence="4">
    <location>
        <begin position="380"/>
        <end position="541"/>
    </location>
</feature>
<evidence type="ECO:0000259" key="3">
    <source>
        <dbReference type="Pfam" id="PF00149"/>
    </source>
</evidence>
<protein>
    <submittedName>
        <fullName evidence="5">Bifunctional metallophosphatase/5'-nucleotidase</fullName>
    </submittedName>
</protein>
<dbReference type="AlphaFoldDB" id="A0A3A4AR57"/>
<dbReference type="InterPro" id="IPR029052">
    <property type="entry name" value="Metallo-depent_PP-like"/>
</dbReference>
<dbReference type="PANTHER" id="PTHR11575:SF24">
    <property type="entry name" value="5'-NUCLEOTIDASE"/>
    <property type="match status" value="1"/>
</dbReference>
<dbReference type="InterPro" id="IPR006179">
    <property type="entry name" value="5_nucleotidase/apyrase"/>
</dbReference>
<dbReference type="Gene3D" id="3.60.21.10">
    <property type="match status" value="1"/>
</dbReference>
<dbReference type="InterPro" id="IPR004843">
    <property type="entry name" value="Calcineurin-like_PHP"/>
</dbReference>
<dbReference type="Pfam" id="PF00149">
    <property type="entry name" value="Metallophos"/>
    <property type="match status" value="1"/>
</dbReference>
<gene>
    <name evidence="5" type="ORF">D5H75_21595</name>
</gene>
<keyword evidence="6" id="KW-1185">Reference proteome</keyword>
<dbReference type="PRINTS" id="PR01607">
    <property type="entry name" value="APYRASEFAMLY"/>
</dbReference>